<keyword evidence="4" id="KW-1185">Reference proteome</keyword>
<evidence type="ECO:0000256" key="2">
    <source>
        <dbReference type="SAM" id="Phobius"/>
    </source>
</evidence>
<keyword evidence="2" id="KW-0812">Transmembrane</keyword>
<accession>A0ABU2NNU1</accession>
<dbReference type="InterPro" id="IPR027417">
    <property type="entry name" value="P-loop_NTPase"/>
</dbReference>
<reference evidence="4" key="1">
    <citation type="submission" date="2023-07" db="EMBL/GenBank/DDBJ databases">
        <title>30 novel species of actinomycetes from the DSMZ collection.</title>
        <authorList>
            <person name="Nouioui I."/>
        </authorList>
    </citation>
    <scope>NUCLEOTIDE SEQUENCE [LARGE SCALE GENOMIC DNA]</scope>
    <source>
        <strain evidence="4">DSM 42041</strain>
    </source>
</reference>
<dbReference type="RefSeq" id="WP_311672517.1">
    <property type="nucleotide sequence ID" value="NZ_JAVREQ010000004.1"/>
</dbReference>
<gene>
    <name evidence="3" type="ORF">RM572_07605</name>
</gene>
<dbReference type="SUPFAM" id="SSF52540">
    <property type="entry name" value="P-loop containing nucleoside triphosphate hydrolases"/>
    <property type="match status" value="1"/>
</dbReference>
<feature type="transmembrane region" description="Helical" evidence="2">
    <location>
        <begin position="25"/>
        <end position="51"/>
    </location>
</feature>
<sequence>MPGGRTGPGAAGAADGGARGIPDGLLLGLLGFLLGLAALTWTATGLSAWLAHGSWPDGLHFPRTPLAIRELVTDPKDLAAAWPGVPDGALSGYGLFWGLFIGQLMVLTVLAVFLIGTVTRWRAVRAARREDARVSRPGPDLRKHAPGPVPAPRAERPADSAEPPAITGTVPAPGTAPPATASTGPAAPPGRGPALHGLLVGAGRDEAAEAVRDAEGALLVVTADPGLWSETAGARAKLGPVHVYDPEQFTDAPTRLRWAPHHGCEDMAEARARAAALLAPVRSPARSDAAVHDAAKTLLRCWLHAAALDREPFRQVHRWSLTGSSRDALRILRTNPAGASGASGELEAGLTAYPERREAATELIRRALNCVSQLHVRNASTPPRFDRLAWESFVSEGGSLFVVGESLEDPHRGDPAAMPLLTALTSAVVGHGRRMAARSSAGRLDPPVTLVLDHPATVAPLPELPWLLSDGAPSGLVTRALVRSEEQLRTWWPELVPHRP</sequence>
<evidence type="ECO:0000313" key="3">
    <source>
        <dbReference type="EMBL" id="MDT0378645.1"/>
    </source>
</evidence>
<keyword evidence="2" id="KW-0472">Membrane</keyword>
<feature type="transmembrane region" description="Helical" evidence="2">
    <location>
        <begin position="95"/>
        <end position="119"/>
    </location>
</feature>
<feature type="compositionally biased region" description="Basic and acidic residues" evidence="1">
    <location>
        <begin position="128"/>
        <end position="143"/>
    </location>
</feature>
<comment type="caution">
    <text evidence="3">The sequence shown here is derived from an EMBL/GenBank/DDBJ whole genome shotgun (WGS) entry which is preliminary data.</text>
</comment>
<feature type="compositionally biased region" description="Low complexity" evidence="1">
    <location>
        <begin position="163"/>
        <end position="185"/>
    </location>
</feature>
<proteinExistence type="predicted"/>
<organism evidence="3 4">
    <name type="scientific">Streptomyces hazeniae</name>
    <dbReference type="NCBI Taxonomy" id="3075538"/>
    <lineage>
        <taxon>Bacteria</taxon>
        <taxon>Bacillati</taxon>
        <taxon>Actinomycetota</taxon>
        <taxon>Actinomycetes</taxon>
        <taxon>Kitasatosporales</taxon>
        <taxon>Streptomycetaceae</taxon>
        <taxon>Streptomyces</taxon>
    </lineage>
</organism>
<name>A0ABU2NNU1_9ACTN</name>
<keyword evidence="2" id="KW-1133">Transmembrane helix</keyword>
<feature type="region of interest" description="Disordered" evidence="1">
    <location>
        <begin position="128"/>
        <end position="196"/>
    </location>
</feature>
<evidence type="ECO:0000256" key="1">
    <source>
        <dbReference type="SAM" id="MobiDB-lite"/>
    </source>
</evidence>
<protein>
    <submittedName>
        <fullName evidence="3">Type VI secretion protein</fullName>
    </submittedName>
</protein>
<dbReference type="Proteomes" id="UP001183414">
    <property type="component" value="Unassembled WGS sequence"/>
</dbReference>
<dbReference type="EMBL" id="JAVREQ010000004">
    <property type="protein sequence ID" value="MDT0378645.1"/>
    <property type="molecule type" value="Genomic_DNA"/>
</dbReference>
<evidence type="ECO:0000313" key="4">
    <source>
        <dbReference type="Proteomes" id="UP001183414"/>
    </source>
</evidence>